<evidence type="ECO:0000256" key="1">
    <source>
        <dbReference type="SAM" id="MobiDB-lite"/>
    </source>
</evidence>
<keyword evidence="2" id="KW-1133">Transmembrane helix</keyword>
<name>A0A1I6SG16_9EURY</name>
<dbReference type="Proteomes" id="UP000199199">
    <property type="component" value="Unassembled WGS sequence"/>
</dbReference>
<feature type="transmembrane region" description="Helical" evidence="2">
    <location>
        <begin position="197"/>
        <end position="219"/>
    </location>
</feature>
<keyword evidence="4" id="KW-1185">Reference proteome</keyword>
<dbReference type="Pfam" id="PF19119">
    <property type="entry name" value="DUF5803"/>
    <property type="match status" value="1"/>
</dbReference>
<keyword evidence="2" id="KW-0812">Transmembrane</keyword>
<accession>A0A1I6SG16</accession>
<dbReference type="InterPro" id="IPR043826">
    <property type="entry name" value="DUF5803"/>
</dbReference>
<proteinExistence type="predicted"/>
<evidence type="ECO:0000256" key="2">
    <source>
        <dbReference type="SAM" id="Phobius"/>
    </source>
</evidence>
<dbReference type="OrthoDB" id="312630at2157"/>
<sequence length="251" mass="27721">MNRRLAFGIIVVALLATLAGCSAFNGGISDEALDREGDYDDLRESNATARIDVDSGEFRAVYDLNGTDEVSMYRSSLYQDEPMNIHSVRYWYPNGTEVTGSELAVEQGQSRTNVQVPDSDGTLAVSGPAGAKTFQLPAFVEGSYEVTIPENHRTSNFLFGNVNPNGYERSIVDGRERLTWDNVDTAVSLRYYHTRDIPLFLGLVGVVGVLGGAGVAYYYRQVKRLERRRKSMGIDLESDDETDDESPPGRP</sequence>
<dbReference type="RefSeq" id="WP_092905068.1">
    <property type="nucleotide sequence ID" value="NZ_FOZS01000002.1"/>
</dbReference>
<evidence type="ECO:0000313" key="4">
    <source>
        <dbReference type="Proteomes" id="UP000199199"/>
    </source>
</evidence>
<organism evidence="3 4">
    <name type="scientific">Halostagnicola kamekurae</name>
    <dbReference type="NCBI Taxonomy" id="619731"/>
    <lineage>
        <taxon>Archaea</taxon>
        <taxon>Methanobacteriati</taxon>
        <taxon>Methanobacteriota</taxon>
        <taxon>Stenosarchaea group</taxon>
        <taxon>Halobacteria</taxon>
        <taxon>Halobacteriales</taxon>
        <taxon>Natrialbaceae</taxon>
        <taxon>Halostagnicola</taxon>
    </lineage>
</organism>
<reference evidence="4" key="1">
    <citation type="submission" date="2016-10" db="EMBL/GenBank/DDBJ databases">
        <authorList>
            <person name="Varghese N."/>
            <person name="Submissions S."/>
        </authorList>
    </citation>
    <scope>NUCLEOTIDE SEQUENCE [LARGE SCALE GENOMIC DNA]</scope>
    <source>
        <strain evidence="4">DSM 22427</strain>
    </source>
</reference>
<feature type="region of interest" description="Disordered" evidence="1">
    <location>
        <begin position="232"/>
        <end position="251"/>
    </location>
</feature>
<feature type="compositionally biased region" description="Acidic residues" evidence="1">
    <location>
        <begin position="236"/>
        <end position="251"/>
    </location>
</feature>
<evidence type="ECO:0000313" key="3">
    <source>
        <dbReference type="EMBL" id="SFS75760.1"/>
    </source>
</evidence>
<dbReference type="PROSITE" id="PS51257">
    <property type="entry name" value="PROKAR_LIPOPROTEIN"/>
    <property type="match status" value="1"/>
</dbReference>
<protein>
    <submittedName>
        <fullName evidence="3">Uncharacterized protein</fullName>
    </submittedName>
</protein>
<dbReference type="AlphaFoldDB" id="A0A1I6SG16"/>
<dbReference type="EMBL" id="FOZS01000002">
    <property type="protein sequence ID" value="SFS75760.1"/>
    <property type="molecule type" value="Genomic_DNA"/>
</dbReference>
<gene>
    <name evidence="3" type="ORF">SAMN04488556_2637</name>
</gene>
<keyword evidence="2" id="KW-0472">Membrane</keyword>